<gene>
    <name evidence="2" type="ORF">UFOVP239_53</name>
</gene>
<feature type="region of interest" description="Disordered" evidence="1">
    <location>
        <begin position="308"/>
        <end position="329"/>
    </location>
</feature>
<name>A0A6J7WQC2_9CAUD</name>
<feature type="region of interest" description="Disordered" evidence="1">
    <location>
        <begin position="643"/>
        <end position="669"/>
    </location>
</feature>
<dbReference type="EMBL" id="LR798278">
    <property type="protein sequence ID" value="CAB5220106.1"/>
    <property type="molecule type" value="Genomic_DNA"/>
</dbReference>
<feature type="compositionally biased region" description="Polar residues" evidence="1">
    <location>
        <begin position="309"/>
        <end position="321"/>
    </location>
</feature>
<sequence length="669" mass="68285">MGCCKGFIGKILNPITDEVKSVGRSFDDAIAQPVIHTVENTLEAIEKDPLSAIVKIGTAIVAPELLIAVNFASAIANGQDLCHALGSAVVSTVAGSIGGLPGQVVGSVLTGKDPGQAILGSLVNAGINSGLSEISGSFGPCLESVPFCERLEWDPTADMYVCGGLSCADSGLSGLCIQGDSSNLGVGALPSGCNFDSGSGLSGLCVASDNYVAPCPSTGTCLASDNYVPSCPSTGMCLASDNYMPPCGSTGMCFASDNYVPCEPVSGLCFASDNAPDYSDINGLCDVQPGMDSGSWLSKLPKVKIPTKVGSSPVTGTQRPKTSTGAAGATTGAIGSAGIGNAQGIKMLCQIADPTESILKNMGRGSIPSAAGSMGQLQGLQQIYGQEMAPTTQPVMPKNFTPSPTSFGSQPTIEDSLMGGLGSMGGFASGGSIEKSTIDLLGEGFEKAMEAYKPSGKKGESSKDAEERELASLCMQPSMLYPGTSSSRRNPVTLAQLRHIHDQISPAGNIGGLAQGGLPKKYQDAAPSGHHPEFVTGITGYYASGGGTGQSDDIPAMLHDGDYVMDAEAVSALGDGSSKAGAETLDGFRKQVPHHDHRGGNPVPAKIADGEYVFPAAFVTALGGGDNKMGSKILDGLREQLRQHKRSAPTSKIPPKAKTPLDYIKKAKG</sequence>
<accession>A0A6J7WQC2</accession>
<evidence type="ECO:0000313" key="2">
    <source>
        <dbReference type="EMBL" id="CAB5220106.1"/>
    </source>
</evidence>
<protein>
    <submittedName>
        <fullName evidence="2">Uncharacterized protein</fullName>
    </submittedName>
</protein>
<evidence type="ECO:0000256" key="1">
    <source>
        <dbReference type="SAM" id="MobiDB-lite"/>
    </source>
</evidence>
<organism evidence="2">
    <name type="scientific">uncultured Caudovirales phage</name>
    <dbReference type="NCBI Taxonomy" id="2100421"/>
    <lineage>
        <taxon>Viruses</taxon>
        <taxon>Duplodnaviria</taxon>
        <taxon>Heunggongvirae</taxon>
        <taxon>Uroviricota</taxon>
        <taxon>Caudoviricetes</taxon>
        <taxon>Peduoviridae</taxon>
        <taxon>Maltschvirus</taxon>
        <taxon>Maltschvirus maltsch</taxon>
    </lineage>
</organism>
<proteinExistence type="predicted"/>
<reference evidence="2" key="1">
    <citation type="submission" date="2020-05" db="EMBL/GenBank/DDBJ databases">
        <authorList>
            <person name="Chiriac C."/>
            <person name="Salcher M."/>
            <person name="Ghai R."/>
            <person name="Kavagutti S V."/>
        </authorList>
    </citation>
    <scope>NUCLEOTIDE SEQUENCE</scope>
</reference>